<dbReference type="PANTHER" id="PTHR22939:SF129">
    <property type="entry name" value="SERINE PROTEASE HTRA2, MITOCHONDRIAL"/>
    <property type="match status" value="1"/>
</dbReference>
<evidence type="ECO:0000256" key="6">
    <source>
        <dbReference type="ARBA" id="ARBA00022764"/>
    </source>
</evidence>
<proteinExistence type="inferred from homology"/>
<comment type="subcellular location">
    <subcellularLocation>
        <location evidence="1">Periplasm</location>
    </subcellularLocation>
</comment>
<dbReference type="InterPro" id="IPR001478">
    <property type="entry name" value="PDZ"/>
</dbReference>
<dbReference type="Pfam" id="PF17820">
    <property type="entry name" value="PDZ_6"/>
    <property type="match status" value="1"/>
</dbReference>
<accession>A0A3B0T797</accession>
<dbReference type="PRINTS" id="PR00834">
    <property type="entry name" value="PROTEASES2C"/>
</dbReference>
<dbReference type="InterPro" id="IPR001940">
    <property type="entry name" value="Peptidase_S1C"/>
</dbReference>
<dbReference type="GO" id="GO:0006508">
    <property type="term" value="P:proteolysis"/>
    <property type="evidence" value="ECO:0007669"/>
    <property type="project" value="UniProtKB-KW"/>
</dbReference>
<dbReference type="EMBL" id="UOEM01000072">
    <property type="protein sequence ID" value="VAW14275.1"/>
    <property type="molecule type" value="Genomic_DNA"/>
</dbReference>
<keyword evidence="6" id="KW-0574">Periplasm</keyword>
<dbReference type="InterPro" id="IPR036034">
    <property type="entry name" value="PDZ_sf"/>
</dbReference>
<feature type="domain" description="PDZ" evidence="9">
    <location>
        <begin position="426"/>
        <end position="503"/>
    </location>
</feature>
<dbReference type="InterPro" id="IPR041489">
    <property type="entry name" value="PDZ_6"/>
</dbReference>
<dbReference type="Gene3D" id="2.40.10.120">
    <property type="match status" value="1"/>
</dbReference>
<sequence>MVAYQKRRNSVFAYWAPRVGGIALLVALVLVAFSFASNRGADPAQAQPDIQEMVPVQAPRPVQTQIQAQVPVNAGQIKLSFAPVVARAAPAVVNVYSKQIVRQRSRSPIFNDPFFQRFFGQGFGVPRERVRSSLGSGAIVSSDGIVITNNHVIKGGSEIRVVLADKREFEAQVLAKDERTDLAVLKIMDGGEAFPFLEFADSDQVEIGDLVLAVGNPFGIGQTVTSGIVSALARTQVGISDYRFFIQTDAAINPGNSGGPLIDMGGRVIGINTAIYSRSGGSNGIGFAIPSNMAKIVTETASTGKRLRRPWLGARFQALNADIAASLGLDRPAGALVTEVFPDAPLALAGLRPGDVIVGVEEFGIDDPQGLEYRLTTRGLGAKVSLAYLRDGKRRQTQLVLEAAPEDPPRDQTTLRGRHGLAGAQIANLSPAVAEDLDLALTSREPAVVITGLAERSPAARVGLEVGDLILGIDGRATTSVAELEAALARVGEVFELAIRRGRRVITTRLRG</sequence>
<reference evidence="10" key="1">
    <citation type="submission" date="2018-06" db="EMBL/GenBank/DDBJ databases">
        <authorList>
            <person name="Zhirakovskaya E."/>
        </authorList>
    </citation>
    <scope>NUCLEOTIDE SEQUENCE</scope>
</reference>
<dbReference type="AlphaFoldDB" id="A0A3B0T797"/>
<organism evidence="10">
    <name type="scientific">hydrothermal vent metagenome</name>
    <dbReference type="NCBI Taxonomy" id="652676"/>
    <lineage>
        <taxon>unclassified sequences</taxon>
        <taxon>metagenomes</taxon>
        <taxon>ecological metagenomes</taxon>
    </lineage>
</organism>
<feature type="domain" description="PDZ" evidence="9">
    <location>
        <begin position="295"/>
        <end position="392"/>
    </location>
</feature>
<evidence type="ECO:0000256" key="5">
    <source>
        <dbReference type="ARBA" id="ARBA00022737"/>
    </source>
</evidence>
<evidence type="ECO:0000313" key="10">
    <source>
        <dbReference type="EMBL" id="VAW14275.1"/>
    </source>
</evidence>
<keyword evidence="4" id="KW-0732">Signal</keyword>
<evidence type="ECO:0000259" key="9">
    <source>
        <dbReference type="PROSITE" id="PS50106"/>
    </source>
</evidence>
<dbReference type="SMART" id="SM00228">
    <property type="entry name" value="PDZ"/>
    <property type="match status" value="2"/>
</dbReference>
<dbReference type="SUPFAM" id="SSF50494">
    <property type="entry name" value="Trypsin-like serine proteases"/>
    <property type="match status" value="1"/>
</dbReference>
<name>A0A3B0T797_9ZZZZ</name>
<gene>
    <name evidence="10" type="ORF">MNBD_ALPHA09-1686</name>
</gene>
<evidence type="ECO:0000256" key="2">
    <source>
        <dbReference type="ARBA" id="ARBA00010541"/>
    </source>
</evidence>
<dbReference type="NCBIfam" id="TIGR02037">
    <property type="entry name" value="degP_htrA_DO"/>
    <property type="match status" value="1"/>
</dbReference>
<keyword evidence="7" id="KW-0378">Hydrolase</keyword>
<dbReference type="InterPro" id="IPR011782">
    <property type="entry name" value="Pept_S1C_Do"/>
</dbReference>
<dbReference type="PROSITE" id="PS50106">
    <property type="entry name" value="PDZ"/>
    <property type="match status" value="2"/>
</dbReference>
<dbReference type="Gene3D" id="2.30.42.10">
    <property type="match status" value="2"/>
</dbReference>
<evidence type="ECO:0000256" key="1">
    <source>
        <dbReference type="ARBA" id="ARBA00004418"/>
    </source>
</evidence>
<dbReference type="InterPro" id="IPR009003">
    <property type="entry name" value="Peptidase_S1_PA"/>
</dbReference>
<dbReference type="GO" id="GO:0042597">
    <property type="term" value="C:periplasmic space"/>
    <property type="evidence" value="ECO:0007669"/>
    <property type="project" value="UniProtKB-SubCell"/>
</dbReference>
<evidence type="ECO:0000256" key="4">
    <source>
        <dbReference type="ARBA" id="ARBA00022729"/>
    </source>
</evidence>
<dbReference type="PANTHER" id="PTHR22939">
    <property type="entry name" value="SERINE PROTEASE FAMILY S1C HTRA-RELATED"/>
    <property type="match status" value="1"/>
</dbReference>
<comment type="similarity">
    <text evidence="2">Belongs to the peptidase S1C family.</text>
</comment>
<dbReference type="Pfam" id="PF13180">
    <property type="entry name" value="PDZ_2"/>
    <property type="match status" value="1"/>
</dbReference>
<keyword evidence="8" id="KW-0720">Serine protease</keyword>
<evidence type="ECO:0000256" key="7">
    <source>
        <dbReference type="ARBA" id="ARBA00022801"/>
    </source>
</evidence>
<protein>
    <submittedName>
        <fullName evidence="10">Outer membrane stress sensor protease DegS</fullName>
    </submittedName>
</protein>
<evidence type="ECO:0000256" key="3">
    <source>
        <dbReference type="ARBA" id="ARBA00022670"/>
    </source>
</evidence>
<keyword evidence="5" id="KW-0677">Repeat</keyword>
<dbReference type="GO" id="GO:0004252">
    <property type="term" value="F:serine-type endopeptidase activity"/>
    <property type="evidence" value="ECO:0007669"/>
    <property type="project" value="InterPro"/>
</dbReference>
<keyword evidence="3 10" id="KW-0645">Protease</keyword>
<evidence type="ECO:0000256" key="8">
    <source>
        <dbReference type="ARBA" id="ARBA00022825"/>
    </source>
</evidence>
<dbReference type="Pfam" id="PF13365">
    <property type="entry name" value="Trypsin_2"/>
    <property type="match status" value="1"/>
</dbReference>
<dbReference type="SUPFAM" id="SSF50156">
    <property type="entry name" value="PDZ domain-like"/>
    <property type="match status" value="2"/>
</dbReference>